<dbReference type="KEGG" id="bmx:BMS_1074"/>
<reference evidence="2" key="1">
    <citation type="journal article" date="2013" name="ISME J.">
        <title>A small predatory core genome in the divergent marine Bacteriovorax marinus SJ and the terrestrial Bdellovibrio bacteriovorus.</title>
        <authorList>
            <person name="Crossman L.C."/>
            <person name="Chen H."/>
            <person name="Cerdeno-Tarraga A.M."/>
            <person name="Brooks K."/>
            <person name="Quail M.A."/>
            <person name="Pineiro S.A."/>
            <person name="Hobley L."/>
            <person name="Sockett R.E."/>
            <person name="Bentley S.D."/>
            <person name="Parkhill J."/>
            <person name="Williams H.N."/>
            <person name="Stine O.C."/>
        </authorList>
    </citation>
    <scope>NUCLEOTIDE SEQUENCE [LARGE SCALE GENOMIC DNA]</scope>
    <source>
        <strain evidence="2">ATCC BAA-682 / DSM 15412 / SJ</strain>
    </source>
</reference>
<dbReference type="OrthoDB" id="5287509at2"/>
<gene>
    <name evidence="1" type="ordered locus">BMS_1074</name>
</gene>
<dbReference type="HOGENOM" id="CLU_491497_0_0_7"/>
<keyword evidence="2" id="KW-1185">Reference proteome</keyword>
<organism evidence="1 2">
    <name type="scientific">Halobacteriovorax marinus (strain ATCC BAA-682 / DSM 15412 / SJ)</name>
    <name type="common">Bacteriovorax marinus</name>
    <dbReference type="NCBI Taxonomy" id="862908"/>
    <lineage>
        <taxon>Bacteria</taxon>
        <taxon>Pseudomonadati</taxon>
        <taxon>Bdellovibrionota</taxon>
        <taxon>Bacteriovoracia</taxon>
        <taxon>Bacteriovoracales</taxon>
        <taxon>Halobacteriovoraceae</taxon>
        <taxon>Halobacteriovorax</taxon>
    </lineage>
</organism>
<dbReference type="Proteomes" id="UP000008963">
    <property type="component" value="Chromosome"/>
</dbReference>
<dbReference type="eggNOG" id="COG0674">
    <property type="taxonomic scope" value="Bacteria"/>
</dbReference>
<proteinExistence type="predicted"/>
<evidence type="ECO:0000313" key="1">
    <source>
        <dbReference type="EMBL" id="CBW25956.1"/>
    </source>
</evidence>
<dbReference type="RefSeq" id="WP_014243740.1">
    <property type="nucleotide sequence ID" value="NC_016620.1"/>
</dbReference>
<dbReference type="STRING" id="862908.BMS_1074"/>
<sequence length="568" mass="64618">MNSIHGAVAALLIILAPISTIASGKKSTSWVISNPEWTPSFEKQYSEFIAGIGKAKKSGDCSTTDQCLRSRVANPRFYNLNPSNLKSIFADCADLPYVLRAYFSWMNGLPFSFPNALLPAKWFSEENQLILAEIQELQRELADAGFFRRRIINSKIKKLRRQLNGGSRKVPDLRYNADGNVIKSKRMIKNGDDINEVLTSVVGSISTASFRTNASANGEGEKFRDTYPVKVDRDAIVPGTILYDPNGHIAVVYEVTKNGKIHLIDAHPDNSLTAITYGEKFSRTSVKIGGGFSNWRPFTYQDSKVRFKKNEELDNYSLEQFQKSQDFSFEGRQMSFYEFVRNRLSLGNLVYNPVLELRELLGELCYDFRERKLSVDKALDSRINLKDHPEKLPENIYGTDGEWETYSTPSRDARLKASIREGRDLVKKMLRLNSEGSSSVEYSGSNLKSDLLSVYEEEVAKCRIPLTLSDNSNLVLDLDQMLGKIYKLSFDPYHCVELRWGIEDESSAYRCQDSEEKLEWYLQEQGLRNTIDRDYSLKMDFGLGELENAEISDVYQEDISILGVLRTE</sequence>
<dbReference type="PATRIC" id="fig|862908.3.peg.1022"/>
<evidence type="ECO:0000313" key="2">
    <source>
        <dbReference type="Proteomes" id="UP000008963"/>
    </source>
</evidence>
<name>E1WYA8_HALMS</name>
<protein>
    <submittedName>
        <fullName evidence="1">Exported protein</fullName>
    </submittedName>
</protein>
<dbReference type="AlphaFoldDB" id="E1WYA8"/>
<accession>E1WYA8</accession>
<dbReference type="EMBL" id="FQ312005">
    <property type="protein sequence ID" value="CBW25956.1"/>
    <property type="molecule type" value="Genomic_DNA"/>
</dbReference>